<reference evidence="3 4" key="1">
    <citation type="journal article" date="2014" name="Antonie Van Leeuwenhoek">
        <title>Hyphomonas beringensis sp. nov. and Hyphomonas chukchiensis sp. nov., isolated from surface seawater of the Bering Sea and Chukchi Sea.</title>
        <authorList>
            <person name="Li C."/>
            <person name="Lai Q."/>
            <person name="Li G."/>
            <person name="Dong C."/>
            <person name="Wang J."/>
            <person name="Liao Y."/>
            <person name="Shao Z."/>
        </authorList>
    </citation>
    <scope>NUCLEOTIDE SEQUENCE [LARGE SCALE GENOMIC DNA]</scope>
    <source>
        <strain evidence="3 4">VP2</strain>
    </source>
</reference>
<dbReference type="RefSeq" id="WP_035580006.1">
    <property type="nucleotide sequence ID" value="NZ_ARYJ01000004.1"/>
</dbReference>
<name>A0A059FEF9_9PROT</name>
<dbReference type="PATRIC" id="fig|1280952.3.peg.1348"/>
<gene>
    <name evidence="3" type="ORF">HJA_06792</name>
</gene>
<dbReference type="PROSITE" id="PS50110">
    <property type="entry name" value="RESPONSE_REGULATORY"/>
    <property type="match status" value="1"/>
</dbReference>
<dbReference type="InterPro" id="IPR011006">
    <property type="entry name" value="CheY-like_superfamily"/>
</dbReference>
<dbReference type="InterPro" id="IPR001789">
    <property type="entry name" value="Sig_transdc_resp-reg_receiver"/>
</dbReference>
<dbReference type="STRING" id="1280952.HJA_06792"/>
<comment type="caution">
    <text evidence="3">The sequence shown here is derived from an EMBL/GenBank/DDBJ whole genome shotgun (WGS) entry which is preliminary data.</text>
</comment>
<accession>A0A059FEF9</accession>
<dbReference type="SUPFAM" id="SSF52172">
    <property type="entry name" value="CheY-like"/>
    <property type="match status" value="1"/>
</dbReference>
<protein>
    <submittedName>
        <fullName evidence="3">Response regulator receiver domain-containing protein</fullName>
    </submittedName>
</protein>
<dbReference type="OrthoDB" id="7618819at2"/>
<feature type="domain" description="Response regulatory" evidence="2">
    <location>
        <begin position="2"/>
        <end position="122"/>
    </location>
</feature>
<dbReference type="Proteomes" id="UP000024816">
    <property type="component" value="Unassembled WGS sequence"/>
</dbReference>
<dbReference type="Gene3D" id="3.40.50.2300">
    <property type="match status" value="1"/>
</dbReference>
<keyword evidence="1" id="KW-0597">Phosphoprotein</keyword>
<evidence type="ECO:0000313" key="3">
    <source>
        <dbReference type="EMBL" id="KCZ88982.1"/>
    </source>
</evidence>
<dbReference type="EMBL" id="ARYJ01000004">
    <property type="protein sequence ID" value="KCZ88982.1"/>
    <property type="molecule type" value="Genomic_DNA"/>
</dbReference>
<dbReference type="eggNOG" id="COG0745">
    <property type="taxonomic scope" value="Bacteria"/>
</dbReference>
<evidence type="ECO:0000313" key="4">
    <source>
        <dbReference type="Proteomes" id="UP000024816"/>
    </source>
</evidence>
<organism evidence="3 4">
    <name type="scientific">Hyphomonas jannaschiana VP2</name>
    <dbReference type="NCBI Taxonomy" id="1280952"/>
    <lineage>
        <taxon>Bacteria</taxon>
        <taxon>Pseudomonadati</taxon>
        <taxon>Pseudomonadota</taxon>
        <taxon>Alphaproteobacteria</taxon>
        <taxon>Hyphomonadales</taxon>
        <taxon>Hyphomonadaceae</taxon>
        <taxon>Hyphomonas</taxon>
    </lineage>
</organism>
<keyword evidence="4" id="KW-1185">Reference proteome</keyword>
<evidence type="ECO:0000256" key="1">
    <source>
        <dbReference type="PROSITE-ProRule" id="PRU00169"/>
    </source>
</evidence>
<dbReference type="GO" id="GO:0000160">
    <property type="term" value="P:phosphorelay signal transduction system"/>
    <property type="evidence" value="ECO:0007669"/>
    <property type="project" value="InterPro"/>
</dbReference>
<dbReference type="AlphaFoldDB" id="A0A059FEF9"/>
<feature type="modified residue" description="4-aspartylphosphate" evidence="1">
    <location>
        <position position="56"/>
    </location>
</feature>
<sequence length="147" mass="16229">MKVLWVEDHAPVRDMLAIAADKAARSRVQVDLVMAPTLMAAESRLRLERFDLVVLDLGLPDSMDPDMTIARIANMGKYRIAVVSSMDTRDQAVEAAVRCGANIHPEAIFKAGLPFNRFIQRPDSFEDFLMDLMPDAADAKGVTVRAA</sequence>
<evidence type="ECO:0000259" key="2">
    <source>
        <dbReference type="PROSITE" id="PS50110"/>
    </source>
</evidence>
<proteinExistence type="predicted"/>